<reference evidence="4 6" key="2">
    <citation type="submission" date="2016-11" db="EMBL/GenBank/DDBJ databases">
        <authorList>
            <person name="Jaros S."/>
            <person name="Januszkiewicz K."/>
            <person name="Wedrychowicz H."/>
        </authorList>
    </citation>
    <scope>NUCLEOTIDE SEQUENCE [LARGE SCALE GENOMIC DNA]</scope>
    <source>
        <strain evidence="4 6">DSM 17137</strain>
    </source>
</reference>
<accession>A0A0F5LRB9</accession>
<dbReference type="Proteomes" id="UP000184533">
    <property type="component" value="Unassembled WGS sequence"/>
</dbReference>
<evidence type="ECO:0000313" key="5">
    <source>
        <dbReference type="Proteomes" id="UP000033608"/>
    </source>
</evidence>
<name>A0A0F5LRB9_9HYPH</name>
<feature type="region of interest" description="Disordered" evidence="1">
    <location>
        <begin position="42"/>
        <end position="75"/>
    </location>
</feature>
<dbReference type="OrthoDB" id="9962517at2"/>
<dbReference type="RefSeq" id="WP_046135142.1">
    <property type="nucleotide sequence ID" value="NZ_FQVC01000009.1"/>
</dbReference>
<keyword evidence="2" id="KW-1133">Transmembrane helix</keyword>
<gene>
    <name evidence="4" type="ORF">SAMN02745223_02931</name>
    <name evidence="3" type="ORF">VW29_09820</name>
</gene>
<organism evidence="3 5">
    <name type="scientific">Devosia limi DSM 17137</name>
    <dbReference type="NCBI Taxonomy" id="1121477"/>
    <lineage>
        <taxon>Bacteria</taxon>
        <taxon>Pseudomonadati</taxon>
        <taxon>Pseudomonadota</taxon>
        <taxon>Alphaproteobacteria</taxon>
        <taxon>Hyphomicrobiales</taxon>
        <taxon>Devosiaceae</taxon>
        <taxon>Devosia</taxon>
    </lineage>
</organism>
<dbReference type="EMBL" id="LAJF01000068">
    <property type="protein sequence ID" value="KKB84679.1"/>
    <property type="molecule type" value="Genomic_DNA"/>
</dbReference>
<feature type="transmembrane region" description="Helical" evidence="2">
    <location>
        <begin position="12"/>
        <end position="34"/>
    </location>
</feature>
<evidence type="ECO:0000256" key="2">
    <source>
        <dbReference type="SAM" id="Phobius"/>
    </source>
</evidence>
<evidence type="ECO:0000313" key="6">
    <source>
        <dbReference type="Proteomes" id="UP000184533"/>
    </source>
</evidence>
<dbReference type="PATRIC" id="fig|1121477.3.peg.3075"/>
<keyword evidence="2" id="KW-0812">Transmembrane</keyword>
<protein>
    <submittedName>
        <fullName evidence="3">Uncharacterized protein</fullName>
    </submittedName>
</protein>
<evidence type="ECO:0000256" key="1">
    <source>
        <dbReference type="SAM" id="MobiDB-lite"/>
    </source>
</evidence>
<reference evidence="3 5" key="1">
    <citation type="submission" date="2015-03" db="EMBL/GenBank/DDBJ databases">
        <authorList>
            <person name="Hassan Y.I."/>
            <person name="Lepp D."/>
            <person name="Zhou T."/>
        </authorList>
    </citation>
    <scope>NUCLEOTIDE SEQUENCE [LARGE SCALE GENOMIC DNA]</scope>
    <source>
        <strain evidence="3 5">DSM 17137</strain>
    </source>
</reference>
<proteinExistence type="predicted"/>
<dbReference type="EMBL" id="FQVC01000009">
    <property type="protein sequence ID" value="SHF54500.1"/>
    <property type="molecule type" value="Genomic_DNA"/>
</dbReference>
<evidence type="ECO:0000313" key="4">
    <source>
        <dbReference type="EMBL" id="SHF54500.1"/>
    </source>
</evidence>
<dbReference type="Proteomes" id="UP000033608">
    <property type="component" value="Unassembled WGS sequence"/>
</dbReference>
<sequence length="75" mass="8297">MTYKAPLPLRIFHYALWAFMLFVVAWVLLIPIFLRVTAPEATRTPELPPDSSSTSTPGSDTLVPIQEPANMAISP</sequence>
<keyword evidence="5" id="KW-1185">Reference proteome</keyword>
<dbReference type="AlphaFoldDB" id="A0A0F5LRB9"/>
<evidence type="ECO:0000313" key="3">
    <source>
        <dbReference type="EMBL" id="KKB84679.1"/>
    </source>
</evidence>
<keyword evidence="2" id="KW-0472">Membrane</keyword>
<dbReference type="STRING" id="1121477.SAMN02745223_02931"/>
<feature type="compositionally biased region" description="Low complexity" evidence="1">
    <location>
        <begin position="49"/>
        <end position="62"/>
    </location>
</feature>